<dbReference type="Gene3D" id="3.30.70.930">
    <property type="match status" value="1"/>
</dbReference>
<proteinExistence type="inferred from homology"/>
<dbReference type="EMBL" id="UINC01091528">
    <property type="protein sequence ID" value="SVC44366.1"/>
    <property type="molecule type" value="Genomic_DNA"/>
</dbReference>
<dbReference type="NCBIfam" id="TIGR00106">
    <property type="entry name" value="MTH1187 family thiamine-binding protein"/>
    <property type="match status" value="1"/>
</dbReference>
<organism evidence="3">
    <name type="scientific">marine metagenome</name>
    <dbReference type="NCBI Taxonomy" id="408172"/>
    <lineage>
        <taxon>unclassified sequences</taxon>
        <taxon>metagenomes</taxon>
        <taxon>ecological metagenomes</taxon>
    </lineage>
</organism>
<dbReference type="InterPro" id="IPR029756">
    <property type="entry name" value="MTH1187/YkoF-like"/>
</dbReference>
<dbReference type="SUPFAM" id="SSF89957">
    <property type="entry name" value="MTH1187/YkoF-like"/>
    <property type="match status" value="1"/>
</dbReference>
<protein>
    <recommendedName>
        <fullName evidence="2">Thiamine-binding protein domain-containing protein</fullName>
    </recommendedName>
</protein>
<dbReference type="InterPro" id="IPR051614">
    <property type="entry name" value="UPF0045_domain"/>
</dbReference>
<feature type="domain" description="Thiamine-binding protein" evidence="2">
    <location>
        <begin position="6"/>
        <end position="95"/>
    </location>
</feature>
<reference evidence="3" key="1">
    <citation type="submission" date="2018-05" db="EMBL/GenBank/DDBJ databases">
        <authorList>
            <person name="Lanie J.A."/>
            <person name="Ng W.-L."/>
            <person name="Kazmierczak K.M."/>
            <person name="Andrzejewski T.M."/>
            <person name="Davidsen T.M."/>
            <person name="Wayne K.J."/>
            <person name="Tettelin H."/>
            <person name="Glass J.I."/>
            <person name="Rusch D."/>
            <person name="Podicherti R."/>
            <person name="Tsui H.-C.T."/>
            <person name="Winkler M.E."/>
        </authorList>
    </citation>
    <scope>NUCLEOTIDE SEQUENCE</scope>
</reference>
<evidence type="ECO:0000259" key="2">
    <source>
        <dbReference type="Pfam" id="PF01910"/>
    </source>
</evidence>
<gene>
    <name evidence="3" type="ORF">METZ01_LOCUS297220</name>
</gene>
<evidence type="ECO:0000313" key="3">
    <source>
        <dbReference type="EMBL" id="SVC44366.1"/>
    </source>
</evidence>
<dbReference type="AlphaFoldDB" id="A0A382M679"/>
<dbReference type="Pfam" id="PF01910">
    <property type="entry name" value="Thiamine_BP"/>
    <property type="match status" value="1"/>
</dbReference>
<name>A0A382M679_9ZZZZ</name>
<accession>A0A382M679</accession>
<evidence type="ECO:0000256" key="1">
    <source>
        <dbReference type="ARBA" id="ARBA00010272"/>
    </source>
</evidence>
<dbReference type="PANTHER" id="PTHR33777:SF1">
    <property type="entry name" value="UPF0045 PROTEIN ECM15"/>
    <property type="match status" value="1"/>
</dbReference>
<sequence>MKVIIDLCVVPVGVGVSVSRHVAACQQVLEDAGLSYSMHAYGTNIEGEWDGVFAAVKRCHEVVHQMGAPRISTSIKVGTRIDREQTMDEKIKSVREKLK</sequence>
<comment type="similarity">
    <text evidence="1">Belongs to the UPF0045 family.</text>
</comment>
<dbReference type="PANTHER" id="PTHR33777">
    <property type="entry name" value="UPF0045 PROTEIN ECM15"/>
    <property type="match status" value="1"/>
</dbReference>
<dbReference type="InterPro" id="IPR002767">
    <property type="entry name" value="Thiamine_BP"/>
</dbReference>
<dbReference type="GO" id="GO:0005829">
    <property type="term" value="C:cytosol"/>
    <property type="evidence" value="ECO:0007669"/>
    <property type="project" value="TreeGrafter"/>
</dbReference>